<gene>
    <name evidence="5" type="ORF">JN12_03577</name>
</gene>
<proteinExistence type="inferred from homology"/>
<dbReference type="SUPFAM" id="SSF53822">
    <property type="entry name" value="Periplasmic binding protein-like I"/>
    <property type="match status" value="1"/>
</dbReference>
<comment type="similarity">
    <text evidence="1">Belongs to the leucine-binding protein family.</text>
</comment>
<dbReference type="OrthoDB" id="9791590at2"/>
<keyword evidence="2 3" id="KW-0732">Signal</keyword>
<accession>A0A562V7X2</accession>
<dbReference type="AlphaFoldDB" id="A0A562V7X2"/>
<dbReference type="RefSeq" id="WP_145025308.1">
    <property type="nucleotide sequence ID" value="NZ_VLLN01000032.1"/>
</dbReference>
<evidence type="ECO:0000256" key="3">
    <source>
        <dbReference type="SAM" id="SignalP"/>
    </source>
</evidence>
<sequence length="387" mass="41688">MKQHGSKMYAIATMVAVALVLVFSFQAAFAAEPINIGFTTDFSGTAATLTMQEAPVVEMVVKEINAAGGIKGRPINLIVQDNASDPAKALGNAKMFKEQYKCKVIIAGVTSSVCLALKNWADQNHIPIIAIDPASDKLLVKSGKAWFFRTEDPIFLSVEAALARLKKLGHTTIAFEGSTLAWGTDTLKMIKEKAPTFGIKVVSEVLIEPKAKDLTIQAKKLKDSGAKAVFIADYESETAALARAMNSLGWKPYVIHVSAANLNSAMSLAPAKMLSGWETLQAADTSKPFVRKIFGKIKAYTGKPVDEDKKVLRAYDAISLLVEALKASGNPEDSTAIRDAFYKLPKYERATGKTGGKGGFVIGKNHLVDLDDEIIYTVKSGKLMPAK</sequence>
<dbReference type="Pfam" id="PF13458">
    <property type="entry name" value="Peripla_BP_6"/>
    <property type="match status" value="1"/>
</dbReference>
<dbReference type="EMBL" id="VLLN01000032">
    <property type="protein sequence ID" value="TWJ14006.1"/>
    <property type="molecule type" value="Genomic_DNA"/>
</dbReference>
<evidence type="ECO:0000256" key="2">
    <source>
        <dbReference type="ARBA" id="ARBA00022729"/>
    </source>
</evidence>
<feature type="domain" description="Leucine-binding protein" evidence="4">
    <location>
        <begin position="33"/>
        <end position="354"/>
    </location>
</feature>
<evidence type="ECO:0000313" key="5">
    <source>
        <dbReference type="EMBL" id="TWJ14006.1"/>
    </source>
</evidence>
<feature type="chain" id="PRO_5022204500" evidence="3">
    <location>
        <begin position="31"/>
        <end position="387"/>
    </location>
</feature>
<reference evidence="5 6" key="1">
    <citation type="submission" date="2019-07" db="EMBL/GenBank/DDBJ databases">
        <title>Genomic Encyclopedia of Archaeal and Bacterial Type Strains, Phase II (KMG-II): from individual species to whole genera.</title>
        <authorList>
            <person name="Goeker M."/>
        </authorList>
    </citation>
    <scope>NUCLEOTIDE SEQUENCE [LARGE SCALE GENOMIC DNA]</scope>
    <source>
        <strain evidence="5 6">ATCC BAA-1139</strain>
    </source>
</reference>
<dbReference type="InterPro" id="IPR051010">
    <property type="entry name" value="BCAA_transport"/>
</dbReference>
<dbReference type="InterPro" id="IPR028081">
    <property type="entry name" value="Leu-bd"/>
</dbReference>
<protein>
    <submittedName>
        <fullName evidence="5">ABC-type branched-subunit amino acid transport system substrate-binding protein</fullName>
    </submittedName>
</protein>
<comment type="caution">
    <text evidence="5">The sequence shown here is derived from an EMBL/GenBank/DDBJ whole genome shotgun (WGS) entry which is preliminary data.</text>
</comment>
<dbReference type="Proteomes" id="UP000319449">
    <property type="component" value="Unassembled WGS sequence"/>
</dbReference>
<dbReference type="Gene3D" id="3.40.50.2300">
    <property type="match status" value="2"/>
</dbReference>
<dbReference type="PANTHER" id="PTHR30483">
    <property type="entry name" value="LEUCINE-SPECIFIC-BINDING PROTEIN"/>
    <property type="match status" value="1"/>
</dbReference>
<dbReference type="PANTHER" id="PTHR30483:SF38">
    <property type="entry name" value="BLR7848 PROTEIN"/>
    <property type="match status" value="1"/>
</dbReference>
<feature type="signal peptide" evidence="3">
    <location>
        <begin position="1"/>
        <end position="30"/>
    </location>
</feature>
<dbReference type="InterPro" id="IPR028082">
    <property type="entry name" value="Peripla_BP_I"/>
</dbReference>
<keyword evidence="6" id="KW-1185">Reference proteome</keyword>
<evidence type="ECO:0000256" key="1">
    <source>
        <dbReference type="ARBA" id="ARBA00010062"/>
    </source>
</evidence>
<evidence type="ECO:0000259" key="4">
    <source>
        <dbReference type="Pfam" id="PF13458"/>
    </source>
</evidence>
<name>A0A562V7X2_9BACT</name>
<evidence type="ECO:0000313" key="6">
    <source>
        <dbReference type="Proteomes" id="UP000319449"/>
    </source>
</evidence>
<organism evidence="5 6">
    <name type="scientific">Geobacter argillaceus</name>
    <dbReference type="NCBI Taxonomy" id="345631"/>
    <lineage>
        <taxon>Bacteria</taxon>
        <taxon>Pseudomonadati</taxon>
        <taxon>Thermodesulfobacteriota</taxon>
        <taxon>Desulfuromonadia</taxon>
        <taxon>Geobacterales</taxon>
        <taxon>Geobacteraceae</taxon>
        <taxon>Geobacter</taxon>
    </lineage>
</organism>